<organism evidence="2 3">
    <name type="scientific">Caballeronia fortuita</name>
    <dbReference type="NCBI Taxonomy" id="1777138"/>
    <lineage>
        <taxon>Bacteria</taxon>
        <taxon>Pseudomonadati</taxon>
        <taxon>Pseudomonadota</taxon>
        <taxon>Betaproteobacteria</taxon>
        <taxon>Burkholderiales</taxon>
        <taxon>Burkholderiaceae</taxon>
        <taxon>Caballeronia</taxon>
    </lineage>
</organism>
<comment type="caution">
    <text evidence="2">The sequence shown here is derived from an EMBL/GenBank/DDBJ whole genome shotgun (WGS) entry which is preliminary data.</text>
</comment>
<dbReference type="GO" id="GO:0016491">
    <property type="term" value="F:oxidoreductase activity"/>
    <property type="evidence" value="ECO:0007669"/>
    <property type="project" value="InterPro"/>
</dbReference>
<evidence type="ECO:0000259" key="1">
    <source>
        <dbReference type="Pfam" id="PF07110"/>
    </source>
</evidence>
<dbReference type="RefSeq" id="WP_063936580.1">
    <property type="nucleotide sequence ID" value="NZ_FCNX02000021.1"/>
</dbReference>
<dbReference type="STRING" id="1777138.AWB77_06123"/>
<evidence type="ECO:0000313" key="2">
    <source>
        <dbReference type="EMBL" id="SAL00372.1"/>
    </source>
</evidence>
<feature type="domain" description="EthD" evidence="1">
    <location>
        <begin position="16"/>
        <end position="89"/>
    </location>
</feature>
<evidence type="ECO:0000313" key="3">
    <source>
        <dbReference type="Proteomes" id="UP000054903"/>
    </source>
</evidence>
<dbReference type="NCBIfam" id="TIGR02118">
    <property type="entry name" value="EthD family reductase"/>
    <property type="match status" value="1"/>
</dbReference>
<accession>A0A158E0J9</accession>
<keyword evidence="3" id="KW-1185">Reference proteome</keyword>
<dbReference type="SUPFAM" id="SSF54909">
    <property type="entry name" value="Dimeric alpha+beta barrel"/>
    <property type="match status" value="1"/>
</dbReference>
<reference evidence="2" key="1">
    <citation type="submission" date="2016-01" db="EMBL/GenBank/DDBJ databases">
        <authorList>
            <person name="Peeters C."/>
        </authorList>
    </citation>
    <scope>NUCLEOTIDE SEQUENCE</scope>
    <source>
        <strain evidence="2">LMG 29320</strain>
    </source>
</reference>
<dbReference type="EMBL" id="FCNX02000021">
    <property type="protein sequence ID" value="SAL00372.1"/>
    <property type="molecule type" value="Genomic_DNA"/>
</dbReference>
<dbReference type="InterPro" id="IPR009799">
    <property type="entry name" value="EthD_dom"/>
</dbReference>
<dbReference type="Pfam" id="PF07110">
    <property type="entry name" value="EthD"/>
    <property type="match status" value="1"/>
</dbReference>
<dbReference type="AlphaFoldDB" id="A0A158E0J9"/>
<sequence length="100" mass="11218">MTKLIVVCTGDKTTRFDRNYYATRHLSLAMECWGQYGLEAADAFYPAGEGDGWVSIGVYRFRDHASIDAALASPEMERIMADVNNFTDSPLVMRTIFSPL</sequence>
<gene>
    <name evidence="2" type="ORF">AWB77_06123</name>
</gene>
<name>A0A158E0J9_9BURK</name>
<dbReference type="PANTHER" id="PTHR40260:SF2">
    <property type="entry name" value="BLR8190 PROTEIN"/>
    <property type="match status" value="1"/>
</dbReference>
<dbReference type="Gene3D" id="3.30.70.100">
    <property type="match status" value="1"/>
</dbReference>
<protein>
    <submittedName>
        <fullName evidence="2">Ethyl tert-butyl ether degradation EthD</fullName>
    </submittedName>
</protein>
<dbReference type="InterPro" id="IPR011008">
    <property type="entry name" value="Dimeric_a/b-barrel"/>
</dbReference>
<dbReference type="Proteomes" id="UP000054903">
    <property type="component" value="Unassembled WGS sequence"/>
</dbReference>
<proteinExistence type="predicted"/>
<dbReference type="PANTHER" id="PTHR40260">
    <property type="entry name" value="BLR8190 PROTEIN"/>
    <property type="match status" value="1"/>
</dbReference>